<keyword evidence="6 8" id="KW-0472">Membrane</keyword>
<dbReference type="RefSeq" id="WP_192039671.1">
    <property type="nucleotide sequence ID" value="NZ_JACYWE010000007.1"/>
</dbReference>
<evidence type="ECO:0000256" key="6">
    <source>
        <dbReference type="ARBA" id="ARBA00023136"/>
    </source>
</evidence>
<evidence type="ECO:0000256" key="1">
    <source>
        <dbReference type="ARBA" id="ARBA00004651"/>
    </source>
</evidence>
<feature type="compositionally biased region" description="Basic and acidic residues" evidence="7">
    <location>
        <begin position="122"/>
        <end position="133"/>
    </location>
</feature>
<dbReference type="PANTHER" id="PTHR34584:SF1">
    <property type="entry name" value="NA(+)_H(+) ANTIPORTER SUBUNIT E1"/>
    <property type="match status" value="1"/>
</dbReference>
<comment type="similarity">
    <text evidence="2">Belongs to the CPA3 antiporters (TC 2.A.63) subunit E family.</text>
</comment>
<name>A0A927JEX8_9ACTN</name>
<sequence>MSTPIAWPVRALSFVLYYLWQLIISNIIVGWDIVTPGTRIAAGITRLPLRCRTDLEITMLANLISLTPGTLTLSVSNRPPELYVHGMYAAEIDAFRESLYDMEERMLRGMRRSGEVGPVPDLPHHSTHPEGGA</sequence>
<keyword evidence="4 8" id="KW-0812">Transmembrane</keyword>
<comment type="subcellular location">
    <subcellularLocation>
        <location evidence="1">Cell membrane</location>
        <topology evidence="1">Multi-pass membrane protein</topology>
    </subcellularLocation>
</comment>
<evidence type="ECO:0000313" key="9">
    <source>
        <dbReference type="EMBL" id="MBD8507207.1"/>
    </source>
</evidence>
<accession>A0A927JEX8</accession>
<reference evidence="9" key="1">
    <citation type="submission" date="2020-09" db="EMBL/GenBank/DDBJ databases">
        <title>Hoyosella lacisalsi sp. nov., a halotolerant actinobacterium isolated from soil of Lake Gudzhirganskoe.</title>
        <authorList>
            <person name="Yang Q."/>
            <person name="Guo P.Y."/>
            <person name="Liu S.W."/>
            <person name="Li F.N."/>
            <person name="Sun C.H."/>
        </authorList>
    </citation>
    <scope>NUCLEOTIDE SEQUENCE</scope>
    <source>
        <strain evidence="9">G463</strain>
    </source>
</reference>
<gene>
    <name evidence="9" type="ORF">HT102_12000</name>
</gene>
<evidence type="ECO:0000256" key="4">
    <source>
        <dbReference type="ARBA" id="ARBA00022692"/>
    </source>
</evidence>
<keyword evidence="3" id="KW-1003">Cell membrane</keyword>
<dbReference type="PANTHER" id="PTHR34584">
    <property type="entry name" value="NA(+)/H(+) ANTIPORTER SUBUNIT E1"/>
    <property type="match status" value="1"/>
</dbReference>
<evidence type="ECO:0000256" key="5">
    <source>
        <dbReference type="ARBA" id="ARBA00022989"/>
    </source>
</evidence>
<evidence type="ECO:0000256" key="2">
    <source>
        <dbReference type="ARBA" id="ARBA00006228"/>
    </source>
</evidence>
<dbReference type="AlphaFoldDB" id="A0A927JEX8"/>
<evidence type="ECO:0000256" key="8">
    <source>
        <dbReference type="SAM" id="Phobius"/>
    </source>
</evidence>
<keyword evidence="10" id="KW-1185">Reference proteome</keyword>
<dbReference type="GO" id="GO:0008324">
    <property type="term" value="F:monoatomic cation transmembrane transporter activity"/>
    <property type="evidence" value="ECO:0007669"/>
    <property type="project" value="InterPro"/>
</dbReference>
<feature type="region of interest" description="Disordered" evidence="7">
    <location>
        <begin position="113"/>
        <end position="133"/>
    </location>
</feature>
<feature type="transmembrane region" description="Helical" evidence="8">
    <location>
        <begin position="15"/>
        <end position="34"/>
    </location>
</feature>
<organism evidence="9 10">
    <name type="scientific">Lolliginicoccus lacisalsi</name>
    <dbReference type="NCBI Taxonomy" id="2742202"/>
    <lineage>
        <taxon>Bacteria</taxon>
        <taxon>Bacillati</taxon>
        <taxon>Actinomycetota</taxon>
        <taxon>Actinomycetes</taxon>
        <taxon>Mycobacteriales</taxon>
        <taxon>Hoyosellaceae</taxon>
        <taxon>Lolliginicoccus</taxon>
    </lineage>
</organism>
<proteinExistence type="inferred from homology"/>
<evidence type="ECO:0000256" key="7">
    <source>
        <dbReference type="SAM" id="MobiDB-lite"/>
    </source>
</evidence>
<dbReference type="EMBL" id="JACYWE010000007">
    <property type="protein sequence ID" value="MBD8507207.1"/>
    <property type="molecule type" value="Genomic_DNA"/>
</dbReference>
<dbReference type="Pfam" id="PF01899">
    <property type="entry name" value="MNHE"/>
    <property type="match status" value="1"/>
</dbReference>
<evidence type="ECO:0000256" key="3">
    <source>
        <dbReference type="ARBA" id="ARBA00022475"/>
    </source>
</evidence>
<keyword evidence="5 8" id="KW-1133">Transmembrane helix</keyword>
<comment type="caution">
    <text evidence="9">The sequence shown here is derived from an EMBL/GenBank/DDBJ whole genome shotgun (WGS) entry which is preliminary data.</text>
</comment>
<dbReference type="InterPro" id="IPR002758">
    <property type="entry name" value="Cation_antiport_E"/>
</dbReference>
<protein>
    <submittedName>
        <fullName evidence="9">Na+/H+ antiporter subunit E</fullName>
    </submittedName>
</protein>
<evidence type="ECO:0000313" key="10">
    <source>
        <dbReference type="Proteomes" id="UP000642993"/>
    </source>
</evidence>
<dbReference type="Proteomes" id="UP000642993">
    <property type="component" value="Unassembled WGS sequence"/>
</dbReference>
<dbReference type="GO" id="GO:0005886">
    <property type="term" value="C:plasma membrane"/>
    <property type="evidence" value="ECO:0007669"/>
    <property type="project" value="UniProtKB-SubCell"/>
</dbReference>